<dbReference type="CDD" id="cd02137">
    <property type="entry name" value="MhqN-like"/>
    <property type="match status" value="1"/>
</dbReference>
<dbReference type="eggNOG" id="COG0778">
    <property type="taxonomic scope" value="Bacteria"/>
</dbReference>
<keyword evidence="5" id="KW-1185">Reference proteome</keyword>
<comment type="caution">
    <text evidence="4">The sequence shown here is derived from an EMBL/GenBank/DDBJ whole genome shotgun (WGS) entry which is preliminary data.</text>
</comment>
<evidence type="ECO:0000259" key="3">
    <source>
        <dbReference type="Pfam" id="PF00881"/>
    </source>
</evidence>
<feature type="domain" description="Nitroreductase" evidence="3">
    <location>
        <begin position="41"/>
        <end position="219"/>
    </location>
</feature>
<keyword evidence="2" id="KW-0560">Oxidoreductase</keyword>
<dbReference type="HOGENOM" id="CLU_070764_4_5_9"/>
<evidence type="ECO:0000313" key="4">
    <source>
        <dbReference type="EMBL" id="EEJ72073.1"/>
    </source>
</evidence>
<gene>
    <name evidence="4" type="ORF">HMPREF0548_1077</name>
</gene>
<sequence>MDKLAIEKNAINKLLWKYVNGIMLWRLIMAIINNDFHDVLTGRHSVRRFDPSVKISHEEMTEMLKETITAPSACNLQAWKFVVVDTDEGREKLHKYFMKFNFPQIDKSSAIVLFFGNTLAFKKYSKLWHSMYEAKKVTKEAMDAALNTFMPLYEKAPREMLVADSMVDTSLAAMQFMLIAREHGYDTNAMAGYDSTKAATTMGLDPKQYVPVMAIAIGKHDPKAEAEIATTRYPISDLVDFE</sequence>
<comment type="similarity">
    <text evidence="1">Belongs to the nitroreductase family.</text>
</comment>
<dbReference type="InterPro" id="IPR000415">
    <property type="entry name" value="Nitroreductase-like"/>
</dbReference>
<name>C2EN31_9LACO</name>
<dbReference type="PANTHER" id="PTHR43673:SF10">
    <property type="entry name" value="NADH DEHYDROGENASE_NAD(P)H NITROREDUCTASE XCC3605-RELATED"/>
    <property type="match status" value="1"/>
</dbReference>
<dbReference type="AlphaFoldDB" id="C2EN31"/>
<dbReference type="Proteomes" id="UP000005583">
    <property type="component" value="Unassembled WGS sequence"/>
</dbReference>
<evidence type="ECO:0000256" key="2">
    <source>
        <dbReference type="ARBA" id="ARBA00023002"/>
    </source>
</evidence>
<evidence type="ECO:0000313" key="5">
    <source>
        <dbReference type="Proteomes" id="UP000005583"/>
    </source>
</evidence>
<dbReference type="Pfam" id="PF00881">
    <property type="entry name" value="Nitroreductase"/>
    <property type="match status" value="1"/>
</dbReference>
<dbReference type="STRING" id="525365.HMPREF0548_1077"/>
<evidence type="ECO:0000256" key="1">
    <source>
        <dbReference type="ARBA" id="ARBA00007118"/>
    </source>
</evidence>
<protein>
    <submittedName>
        <fullName evidence="4">Nitroreductase family protein</fullName>
    </submittedName>
</protein>
<dbReference type="PANTHER" id="PTHR43673">
    <property type="entry name" value="NAD(P)H NITROREDUCTASE YDGI-RELATED"/>
    <property type="match status" value="1"/>
</dbReference>
<organism evidence="4 5">
    <name type="scientific">Lactobacillus ultunensis DSM 16047</name>
    <dbReference type="NCBI Taxonomy" id="525365"/>
    <lineage>
        <taxon>Bacteria</taxon>
        <taxon>Bacillati</taxon>
        <taxon>Bacillota</taxon>
        <taxon>Bacilli</taxon>
        <taxon>Lactobacillales</taxon>
        <taxon>Lactobacillaceae</taxon>
        <taxon>Lactobacillus</taxon>
    </lineage>
</organism>
<dbReference type="InterPro" id="IPR029479">
    <property type="entry name" value="Nitroreductase"/>
</dbReference>
<dbReference type="EMBL" id="ACGU01000049">
    <property type="protein sequence ID" value="EEJ72073.1"/>
    <property type="molecule type" value="Genomic_DNA"/>
</dbReference>
<dbReference type="SUPFAM" id="SSF55469">
    <property type="entry name" value="FMN-dependent nitroreductase-like"/>
    <property type="match status" value="1"/>
</dbReference>
<proteinExistence type="inferred from homology"/>
<dbReference type="Gene3D" id="3.40.109.10">
    <property type="entry name" value="NADH Oxidase"/>
    <property type="match status" value="1"/>
</dbReference>
<reference evidence="4 5" key="1">
    <citation type="submission" date="2009-01" db="EMBL/GenBank/DDBJ databases">
        <authorList>
            <person name="Qin X."/>
            <person name="Bachman B."/>
            <person name="Battles P."/>
            <person name="Bell A."/>
            <person name="Bess C."/>
            <person name="Bickham C."/>
            <person name="Chaboub L."/>
            <person name="Chen D."/>
            <person name="Coyle M."/>
            <person name="Deiros D.R."/>
            <person name="Dinh H."/>
            <person name="Forbes L."/>
            <person name="Fowler G."/>
            <person name="Francisco L."/>
            <person name="Fu Q."/>
            <person name="Gubbala S."/>
            <person name="Hale W."/>
            <person name="Han Y."/>
            <person name="Hemphill L."/>
            <person name="Highlander S.K."/>
            <person name="Hirani K."/>
            <person name="Hogues M."/>
            <person name="Jackson L."/>
            <person name="Jakkamsetti A."/>
            <person name="Javaid M."/>
            <person name="Jiang H."/>
            <person name="Korchina V."/>
            <person name="Kovar C."/>
            <person name="Lara F."/>
            <person name="Lee S."/>
            <person name="Mata R."/>
            <person name="Mathew T."/>
            <person name="Moen C."/>
            <person name="Morales K."/>
            <person name="Munidasa M."/>
            <person name="Nazareth L."/>
            <person name="Ngo R."/>
            <person name="Nguyen L."/>
            <person name="Okwuonu G."/>
            <person name="Ongeri F."/>
            <person name="Patil S."/>
            <person name="Petrosino J."/>
            <person name="Pham C."/>
            <person name="Pham P."/>
            <person name="Pu L.-L."/>
            <person name="Puazo M."/>
            <person name="Raj R."/>
            <person name="Reid J."/>
            <person name="Rouhana J."/>
            <person name="Saada N."/>
            <person name="Shang Y."/>
            <person name="Simmons D."/>
            <person name="Thornton R."/>
            <person name="Warren J."/>
            <person name="Weissenberger G."/>
            <person name="Zhang J."/>
            <person name="Zhang L."/>
            <person name="Zhou C."/>
            <person name="Zhu D."/>
            <person name="Muzny D."/>
            <person name="Worley K."/>
            <person name="Gibbs R."/>
        </authorList>
    </citation>
    <scope>NUCLEOTIDE SEQUENCE [LARGE SCALE GENOMIC DNA]</scope>
    <source>
        <strain evidence="4 5">DSM 16047</strain>
    </source>
</reference>
<accession>C2EN31</accession>
<dbReference type="PATRIC" id="fig|525365.8.peg.2141"/>
<dbReference type="GO" id="GO:0016491">
    <property type="term" value="F:oxidoreductase activity"/>
    <property type="evidence" value="ECO:0007669"/>
    <property type="project" value="UniProtKB-KW"/>
</dbReference>